<dbReference type="Proteomes" id="UP001165063">
    <property type="component" value="Unassembled WGS sequence"/>
</dbReference>
<comment type="caution">
    <text evidence="12">The sequence shown here is derived from an EMBL/GenBank/DDBJ whole genome shotgun (WGS) entry which is preliminary data.</text>
</comment>
<feature type="transmembrane region" description="Helical" evidence="10">
    <location>
        <begin position="114"/>
        <end position="134"/>
    </location>
</feature>
<proteinExistence type="inferred from homology"/>
<dbReference type="InterPro" id="IPR032816">
    <property type="entry name" value="VTT_dom"/>
</dbReference>
<dbReference type="PANTHER" id="PTHR47549:SF1">
    <property type="entry name" value="GOLGI APPARATUS MEMBRANE PROTEIN TVP38"/>
    <property type="match status" value="1"/>
</dbReference>
<keyword evidence="8" id="KW-0333">Golgi apparatus</keyword>
<evidence type="ECO:0000313" key="12">
    <source>
        <dbReference type="EMBL" id="GMG56409.1"/>
    </source>
</evidence>
<protein>
    <recommendedName>
        <fullName evidence="4">Golgi apparatus membrane protein TVP38</fullName>
    </recommendedName>
    <alternativeName>
        <fullName evidence="5">Golgi apparatus membrane protein tvp38</fullName>
    </alternativeName>
</protein>
<evidence type="ECO:0000256" key="8">
    <source>
        <dbReference type="ARBA" id="ARBA00023034"/>
    </source>
</evidence>
<dbReference type="PANTHER" id="PTHR47549">
    <property type="entry name" value="GOLGI APPARATUS MEMBRANE PROTEIN TVP38-RELATED"/>
    <property type="match status" value="1"/>
</dbReference>
<comment type="similarity">
    <text evidence="3">Belongs to the TVP38/TMEM64 family.</text>
</comment>
<name>A0A9W6Z930_AMBMO</name>
<evidence type="ECO:0000256" key="9">
    <source>
        <dbReference type="ARBA" id="ARBA00023136"/>
    </source>
</evidence>
<evidence type="ECO:0000256" key="4">
    <source>
        <dbReference type="ARBA" id="ARBA00013533"/>
    </source>
</evidence>
<feature type="domain" description="VTT" evidence="11">
    <location>
        <begin position="18"/>
        <end position="137"/>
    </location>
</feature>
<comment type="subcellular location">
    <subcellularLocation>
        <location evidence="2">Golgi apparatus membrane</location>
        <topology evidence="2">Multi-pass membrane protein</topology>
    </subcellularLocation>
</comment>
<evidence type="ECO:0000256" key="3">
    <source>
        <dbReference type="ARBA" id="ARBA00008640"/>
    </source>
</evidence>
<dbReference type="InterPro" id="IPR051076">
    <property type="entry name" value="Golgi_membrane_TVP38/TMEM64"/>
</dbReference>
<keyword evidence="13" id="KW-1185">Reference proteome</keyword>
<evidence type="ECO:0000256" key="5">
    <source>
        <dbReference type="ARBA" id="ARBA00020673"/>
    </source>
</evidence>
<gene>
    <name evidence="12" type="ORF">Amon01_000847600</name>
</gene>
<dbReference type="EMBL" id="BSXU01007551">
    <property type="protein sequence ID" value="GMG56409.1"/>
    <property type="molecule type" value="Genomic_DNA"/>
</dbReference>
<sequence length="227" mass="25552">MFTLVFLVSFPPLIGFSALAEMTGMIYGMKGWPLIALSSVVGSTMAFIVFQRWLSSYSLKLINKSENLKIFTSVLNDSNESYLQNLFVMTLIRLSPLPYSLSNGALGAVPNLDVWMFALASSIASPKLFISLFIGAQMKKMGQEKTGMDQLVDLLTILITVGVIGTVYYVLYNRIKRKFGESSRYSELAGDEFDLDRDMDTSYEEVQSQNFLMQDRQFGPNTQREFV</sequence>
<dbReference type="AlphaFoldDB" id="A0A9W6Z930"/>
<evidence type="ECO:0000256" key="1">
    <source>
        <dbReference type="ARBA" id="ARBA00002978"/>
    </source>
</evidence>
<evidence type="ECO:0000256" key="2">
    <source>
        <dbReference type="ARBA" id="ARBA00004653"/>
    </source>
</evidence>
<dbReference type="GO" id="GO:0016192">
    <property type="term" value="P:vesicle-mediated transport"/>
    <property type="evidence" value="ECO:0007669"/>
    <property type="project" value="TreeGrafter"/>
</dbReference>
<reference evidence="12" key="1">
    <citation type="submission" date="2023-04" db="EMBL/GenBank/DDBJ databases">
        <title>Ambrosiozyma monospora NBRC 1965.</title>
        <authorList>
            <person name="Ichikawa N."/>
            <person name="Sato H."/>
            <person name="Tonouchi N."/>
        </authorList>
    </citation>
    <scope>NUCLEOTIDE SEQUENCE</scope>
    <source>
        <strain evidence="12">NBRC 1965</strain>
    </source>
</reference>
<dbReference type="GO" id="GO:0000139">
    <property type="term" value="C:Golgi membrane"/>
    <property type="evidence" value="ECO:0007669"/>
    <property type="project" value="UniProtKB-SubCell"/>
</dbReference>
<evidence type="ECO:0000259" key="11">
    <source>
        <dbReference type="Pfam" id="PF09335"/>
    </source>
</evidence>
<accession>A0A9W6Z930</accession>
<organism evidence="12 13">
    <name type="scientific">Ambrosiozyma monospora</name>
    <name type="common">Yeast</name>
    <name type="synonym">Endomycopsis monosporus</name>
    <dbReference type="NCBI Taxonomy" id="43982"/>
    <lineage>
        <taxon>Eukaryota</taxon>
        <taxon>Fungi</taxon>
        <taxon>Dikarya</taxon>
        <taxon>Ascomycota</taxon>
        <taxon>Saccharomycotina</taxon>
        <taxon>Pichiomycetes</taxon>
        <taxon>Pichiales</taxon>
        <taxon>Pichiaceae</taxon>
        <taxon>Ambrosiozyma</taxon>
    </lineage>
</organism>
<feature type="transmembrane region" description="Helical" evidence="10">
    <location>
        <begin position="30"/>
        <end position="50"/>
    </location>
</feature>
<dbReference type="OrthoDB" id="166803at2759"/>
<evidence type="ECO:0000256" key="10">
    <source>
        <dbReference type="SAM" id="Phobius"/>
    </source>
</evidence>
<evidence type="ECO:0000256" key="6">
    <source>
        <dbReference type="ARBA" id="ARBA00022692"/>
    </source>
</evidence>
<feature type="transmembrane region" description="Helical" evidence="10">
    <location>
        <begin position="154"/>
        <end position="172"/>
    </location>
</feature>
<dbReference type="Pfam" id="PF09335">
    <property type="entry name" value="VTT_dom"/>
    <property type="match status" value="1"/>
</dbReference>
<keyword evidence="7 10" id="KW-1133">Transmembrane helix</keyword>
<dbReference type="GO" id="GO:0000022">
    <property type="term" value="P:mitotic spindle elongation"/>
    <property type="evidence" value="ECO:0007669"/>
    <property type="project" value="TreeGrafter"/>
</dbReference>
<evidence type="ECO:0000313" key="13">
    <source>
        <dbReference type="Proteomes" id="UP001165063"/>
    </source>
</evidence>
<keyword evidence="9 10" id="KW-0472">Membrane</keyword>
<evidence type="ECO:0000256" key="7">
    <source>
        <dbReference type="ARBA" id="ARBA00022989"/>
    </source>
</evidence>
<keyword evidence="6 10" id="KW-0812">Transmembrane</keyword>
<comment type="function">
    <text evidence="1">Golgi membrane protein involved in vesicular trafficking and spindle migration.</text>
</comment>